<dbReference type="GO" id="GO:0016020">
    <property type="term" value="C:membrane"/>
    <property type="evidence" value="ECO:0007669"/>
    <property type="project" value="UniProtKB-SubCell"/>
</dbReference>
<organism evidence="8">
    <name type="scientific">Caenorhabditis remanei</name>
    <name type="common">Caenorhabditis vulgaris</name>
    <dbReference type="NCBI Taxonomy" id="31234"/>
    <lineage>
        <taxon>Eukaryota</taxon>
        <taxon>Metazoa</taxon>
        <taxon>Ecdysozoa</taxon>
        <taxon>Nematoda</taxon>
        <taxon>Chromadorea</taxon>
        <taxon>Rhabditida</taxon>
        <taxon>Rhabditina</taxon>
        <taxon>Rhabditomorpha</taxon>
        <taxon>Rhabditoidea</taxon>
        <taxon>Rhabditidae</taxon>
        <taxon>Peloderinae</taxon>
        <taxon>Caenorhabditis</taxon>
    </lineage>
</organism>
<dbReference type="InterPro" id="IPR019427">
    <property type="entry name" value="7TM_GPCR_serpentine_rcpt_Srw"/>
</dbReference>
<evidence type="ECO:0000256" key="5">
    <source>
        <dbReference type="SAM" id="Phobius"/>
    </source>
</evidence>
<dbReference type="EMBL" id="DS268409">
    <property type="protein sequence ID" value="EFO95482.1"/>
    <property type="molecule type" value="Genomic_DNA"/>
</dbReference>
<evidence type="ECO:0000256" key="2">
    <source>
        <dbReference type="ARBA" id="ARBA00022692"/>
    </source>
</evidence>
<evidence type="ECO:0000313" key="7">
    <source>
        <dbReference type="EMBL" id="EFO95482.1"/>
    </source>
</evidence>
<dbReference type="PANTHER" id="PTHR22751">
    <property type="entry name" value="G-PROTEIN COUPLED RECEPTOR-RELATED"/>
    <property type="match status" value="1"/>
</dbReference>
<feature type="transmembrane region" description="Helical" evidence="5">
    <location>
        <begin position="51"/>
        <end position="72"/>
    </location>
</feature>
<dbReference type="eggNOG" id="ENOG502TKIY">
    <property type="taxonomic scope" value="Eukaryota"/>
</dbReference>
<comment type="subcellular location">
    <subcellularLocation>
        <location evidence="1">Membrane</location>
    </subcellularLocation>
</comment>
<dbReference type="STRING" id="31234.E3LJG5"/>
<dbReference type="Pfam" id="PF10324">
    <property type="entry name" value="7TM_GPCR_Srw"/>
    <property type="match status" value="1"/>
</dbReference>
<evidence type="ECO:0000256" key="3">
    <source>
        <dbReference type="ARBA" id="ARBA00022989"/>
    </source>
</evidence>
<dbReference type="AlphaFoldDB" id="E3LJG5"/>
<dbReference type="HOGENOM" id="CLU_1612343_0_0_1"/>
<dbReference type="SUPFAM" id="SSF81321">
    <property type="entry name" value="Family A G protein-coupled receptor-like"/>
    <property type="match status" value="1"/>
</dbReference>
<keyword evidence="8" id="KW-1185">Reference proteome</keyword>
<name>E3LJG5_CAERE</name>
<evidence type="ECO:0000313" key="8">
    <source>
        <dbReference type="Proteomes" id="UP000008281"/>
    </source>
</evidence>
<feature type="transmembrane region" description="Helical" evidence="5">
    <location>
        <begin position="92"/>
        <end position="118"/>
    </location>
</feature>
<evidence type="ECO:0000259" key="6">
    <source>
        <dbReference type="PROSITE" id="PS50262"/>
    </source>
</evidence>
<accession>E3LJG5</accession>
<proteinExistence type="predicted"/>
<evidence type="ECO:0000256" key="1">
    <source>
        <dbReference type="ARBA" id="ARBA00004370"/>
    </source>
</evidence>
<dbReference type="Proteomes" id="UP000008281">
    <property type="component" value="Unassembled WGS sequence"/>
</dbReference>
<feature type="domain" description="G-protein coupled receptors family 1 profile" evidence="6">
    <location>
        <begin position="1"/>
        <end position="115"/>
    </location>
</feature>
<protein>
    <recommendedName>
        <fullName evidence="6">G-protein coupled receptors family 1 profile domain-containing protein</fullName>
    </recommendedName>
</protein>
<gene>
    <name evidence="7" type="ORF">CRE_09126</name>
</gene>
<dbReference type="PANTHER" id="PTHR22751:SF13">
    <property type="entry name" value="G-PROTEIN COUPLED RECEPTORS FAMILY 1 PROFILE DOMAIN-CONTAINING PROTEIN"/>
    <property type="match status" value="1"/>
</dbReference>
<feature type="transmembrane region" description="Helical" evidence="5">
    <location>
        <begin position="6"/>
        <end position="30"/>
    </location>
</feature>
<dbReference type="OMA" id="TRIHLHE"/>
<dbReference type="InterPro" id="IPR017452">
    <property type="entry name" value="GPCR_Rhodpsn_7TM"/>
</dbReference>
<sequence>MAIVGFEGIIFKFLPTILLPIVTCLLVYELTHGKQGECPKSKECSKRSTKLVTVVTISFFIATAPLGIMYLMEFHTFHSDGMTWVTSCMMLVFEHLVSCFTVLSIINGTVHFLICFFMSTQYRSTVRKLLGLKETRIHLHESAQKDSRKAKVVSASRSTRSVISD</sequence>
<keyword evidence="3 5" id="KW-1133">Transmembrane helix</keyword>
<dbReference type="PROSITE" id="PS50262">
    <property type="entry name" value="G_PROTEIN_RECEP_F1_2"/>
    <property type="match status" value="1"/>
</dbReference>
<reference evidence="7" key="1">
    <citation type="submission" date="2007-07" db="EMBL/GenBank/DDBJ databases">
        <title>PCAP assembly of the Caenorhabditis remanei genome.</title>
        <authorList>
            <consortium name="The Caenorhabditis remanei Sequencing Consortium"/>
            <person name="Wilson R.K."/>
        </authorList>
    </citation>
    <scope>NUCLEOTIDE SEQUENCE [LARGE SCALE GENOMIC DNA]</scope>
    <source>
        <strain evidence="7">PB4641</strain>
    </source>
</reference>
<keyword evidence="2 5" id="KW-0812">Transmembrane</keyword>
<dbReference type="Gene3D" id="1.20.1070.10">
    <property type="entry name" value="Rhodopsin 7-helix transmembrane proteins"/>
    <property type="match status" value="1"/>
</dbReference>
<dbReference type="OrthoDB" id="5864299at2759"/>
<keyword evidence="4 5" id="KW-0472">Membrane</keyword>
<dbReference type="InParanoid" id="E3LJG5"/>
<dbReference type="GO" id="GO:0008528">
    <property type="term" value="F:G protein-coupled peptide receptor activity"/>
    <property type="evidence" value="ECO:0007669"/>
    <property type="project" value="InterPro"/>
</dbReference>
<evidence type="ECO:0000256" key="4">
    <source>
        <dbReference type="ARBA" id="ARBA00023136"/>
    </source>
</evidence>